<dbReference type="HOGENOM" id="CLU_101470_0_1_1"/>
<gene>
    <name evidence="2" type="ORF">M378DRAFT_90201</name>
</gene>
<feature type="region of interest" description="Disordered" evidence="1">
    <location>
        <begin position="1"/>
        <end position="38"/>
    </location>
</feature>
<dbReference type="AlphaFoldDB" id="A0A0C2WGT5"/>
<name>A0A0C2WGT5_AMAMK</name>
<sequence>MGRRRVYSTHEEQKAANRAKSKRHYERNKVAIRERRRERYREAPRPEVCLRRFKSMSPPHTCGTRDLDYWCSSAAQVKRKFEKLTSGSPPKDYVNSIVQNIILNQKEGPLKHAIKIISGLLQRIQRAESKVLAQHGLCDSYQQVVAIGRQVRELNVWLEEILCCLMLSISELHTAFLKSQLMYQTI</sequence>
<evidence type="ECO:0000256" key="1">
    <source>
        <dbReference type="SAM" id="MobiDB-lite"/>
    </source>
</evidence>
<evidence type="ECO:0000313" key="2">
    <source>
        <dbReference type="EMBL" id="KIL55856.1"/>
    </source>
</evidence>
<evidence type="ECO:0000313" key="3">
    <source>
        <dbReference type="Proteomes" id="UP000054549"/>
    </source>
</evidence>
<dbReference type="Proteomes" id="UP000054549">
    <property type="component" value="Unassembled WGS sequence"/>
</dbReference>
<dbReference type="OrthoDB" id="2654423at2759"/>
<feature type="compositionally biased region" description="Basic residues" evidence="1">
    <location>
        <begin position="17"/>
        <end position="26"/>
    </location>
</feature>
<dbReference type="InParanoid" id="A0A0C2WGT5"/>
<reference evidence="2 3" key="1">
    <citation type="submission" date="2014-04" db="EMBL/GenBank/DDBJ databases">
        <title>Evolutionary Origins and Diversification of the Mycorrhizal Mutualists.</title>
        <authorList>
            <consortium name="DOE Joint Genome Institute"/>
            <consortium name="Mycorrhizal Genomics Consortium"/>
            <person name="Kohler A."/>
            <person name="Kuo A."/>
            <person name="Nagy L.G."/>
            <person name="Floudas D."/>
            <person name="Copeland A."/>
            <person name="Barry K.W."/>
            <person name="Cichocki N."/>
            <person name="Veneault-Fourrey C."/>
            <person name="LaButti K."/>
            <person name="Lindquist E.A."/>
            <person name="Lipzen A."/>
            <person name="Lundell T."/>
            <person name="Morin E."/>
            <person name="Murat C."/>
            <person name="Riley R."/>
            <person name="Ohm R."/>
            <person name="Sun H."/>
            <person name="Tunlid A."/>
            <person name="Henrissat B."/>
            <person name="Grigoriev I.V."/>
            <person name="Hibbett D.S."/>
            <person name="Martin F."/>
        </authorList>
    </citation>
    <scope>NUCLEOTIDE SEQUENCE [LARGE SCALE GENOMIC DNA]</scope>
    <source>
        <strain evidence="2 3">Koide BX008</strain>
    </source>
</reference>
<dbReference type="EMBL" id="KN818466">
    <property type="protein sequence ID" value="KIL55856.1"/>
    <property type="molecule type" value="Genomic_DNA"/>
</dbReference>
<feature type="compositionally biased region" description="Basic and acidic residues" evidence="1">
    <location>
        <begin position="27"/>
        <end position="38"/>
    </location>
</feature>
<keyword evidence="3" id="KW-1185">Reference proteome</keyword>
<accession>A0A0C2WGT5</accession>
<proteinExistence type="predicted"/>
<organism evidence="2 3">
    <name type="scientific">Amanita muscaria (strain Koide BX008)</name>
    <dbReference type="NCBI Taxonomy" id="946122"/>
    <lineage>
        <taxon>Eukaryota</taxon>
        <taxon>Fungi</taxon>
        <taxon>Dikarya</taxon>
        <taxon>Basidiomycota</taxon>
        <taxon>Agaricomycotina</taxon>
        <taxon>Agaricomycetes</taxon>
        <taxon>Agaricomycetidae</taxon>
        <taxon>Agaricales</taxon>
        <taxon>Pluteineae</taxon>
        <taxon>Amanitaceae</taxon>
        <taxon>Amanita</taxon>
    </lineage>
</organism>
<protein>
    <submittedName>
        <fullName evidence="2">Uncharacterized protein</fullName>
    </submittedName>
</protein>